<sequence>MKIFFNFVSAYIHILEIYFPLYAQLSINQLPDIKQFASMKRSIKRKLVRAKVALNTTIGKILDINRRRKKLQAFEDLAHKEEELNQELKLLNKIADRQAKIIRKYEDSLAQERVGAS</sequence>
<reference evidence="1 2" key="1">
    <citation type="submission" date="2017-10" db="EMBL/GenBank/DDBJ databases">
        <title>The draft genome sequence of Lewinella nigricans NBRC 102662.</title>
        <authorList>
            <person name="Wang K."/>
        </authorList>
    </citation>
    <scope>NUCLEOTIDE SEQUENCE [LARGE SCALE GENOMIC DNA]</scope>
    <source>
        <strain evidence="1 2">NBRC 102662</strain>
    </source>
</reference>
<dbReference type="EMBL" id="PDUD01000001">
    <property type="protein sequence ID" value="PHN08409.1"/>
    <property type="molecule type" value="Genomic_DNA"/>
</dbReference>
<evidence type="ECO:0000313" key="1">
    <source>
        <dbReference type="EMBL" id="PHN08409.1"/>
    </source>
</evidence>
<protein>
    <submittedName>
        <fullName evidence="1">Uncharacterized protein</fullName>
    </submittedName>
</protein>
<comment type="caution">
    <text evidence="1">The sequence shown here is derived from an EMBL/GenBank/DDBJ whole genome shotgun (WGS) entry which is preliminary data.</text>
</comment>
<accession>A0A2D0NJM9</accession>
<gene>
    <name evidence="1" type="ORF">CRP01_00415</name>
</gene>
<name>A0A2D0NJM9_FLAN2</name>
<keyword evidence="2" id="KW-1185">Reference proteome</keyword>
<evidence type="ECO:0000313" key="2">
    <source>
        <dbReference type="Proteomes" id="UP000223913"/>
    </source>
</evidence>
<dbReference type="Proteomes" id="UP000223913">
    <property type="component" value="Unassembled WGS sequence"/>
</dbReference>
<organism evidence="1 2">
    <name type="scientific">Flavilitoribacter nigricans (strain ATCC 23147 / DSM 23189 / NBRC 102662 / NCIMB 1420 / SS-2)</name>
    <name type="common">Lewinella nigricans</name>
    <dbReference type="NCBI Taxonomy" id="1122177"/>
    <lineage>
        <taxon>Bacteria</taxon>
        <taxon>Pseudomonadati</taxon>
        <taxon>Bacteroidota</taxon>
        <taxon>Saprospiria</taxon>
        <taxon>Saprospirales</taxon>
        <taxon>Lewinellaceae</taxon>
        <taxon>Flavilitoribacter</taxon>
    </lineage>
</organism>
<proteinExistence type="predicted"/>
<dbReference type="AlphaFoldDB" id="A0A2D0NJM9"/>